<protein>
    <submittedName>
        <fullName evidence="1">Uncharacterized protein</fullName>
    </submittedName>
</protein>
<gene>
    <name evidence="1" type="ORF">WG66_13023</name>
</gene>
<dbReference type="AlphaFoldDB" id="A0A0W0FDG9"/>
<evidence type="ECO:0000313" key="1">
    <source>
        <dbReference type="EMBL" id="KTB34400.1"/>
    </source>
</evidence>
<dbReference type="EMBL" id="LATX01002082">
    <property type="protein sequence ID" value="KTB34400.1"/>
    <property type="molecule type" value="Genomic_DNA"/>
</dbReference>
<comment type="caution">
    <text evidence="1">The sequence shown here is derived from an EMBL/GenBank/DDBJ whole genome shotgun (WGS) entry which is preliminary data.</text>
</comment>
<name>A0A0W0FDG9_MONRR</name>
<reference evidence="1 2" key="1">
    <citation type="submission" date="2015-12" db="EMBL/GenBank/DDBJ databases">
        <title>Draft genome sequence of Moniliophthora roreri, the causal agent of frosty pod rot of cacao.</title>
        <authorList>
            <person name="Aime M.C."/>
            <person name="Diaz-Valderrama J.R."/>
            <person name="Kijpornyongpan T."/>
            <person name="Phillips-Mora W."/>
        </authorList>
    </citation>
    <scope>NUCLEOTIDE SEQUENCE [LARGE SCALE GENOMIC DNA]</scope>
    <source>
        <strain evidence="1 2">MCA 2952</strain>
    </source>
</reference>
<organism evidence="1 2">
    <name type="scientific">Moniliophthora roreri</name>
    <name type="common">Frosty pod rot fungus</name>
    <name type="synonym">Monilia roreri</name>
    <dbReference type="NCBI Taxonomy" id="221103"/>
    <lineage>
        <taxon>Eukaryota</taxon>
        <taxon>Fungi</taxon>
        <taxon>Dikarya</taxon>
        <taxon>Basidiomycota</taxon>
        <taxon>Agaricomycotina</taxon>
        <taxon>Agaricomycetes</taxon>
        <taxon>Agaricomycetidae</taxon>
        <taxon>Agaricales</taxon>
        <taxon>Marasmiineae</taxon>
        <taxon>Marasmiaceae</taxon>
        <taxon>Moniliophthora</taxon>
    </lineage>
</organism>
<sequence length="30" mass="3274">MADSVTGTCSDGNGNEKEMMMILIEREVPD</sequence>
<evidence type="ECO:0000313" key="2">
    <source>
        <dbReference type="Proteomes" id="UP000054988"/>
    </source>
</evidence>
<accession>A0A0W0FDG9</accession>
<dbReference type="Proteomes" id="UP000054988">
    <property type="component" value="Unassembled WGS sequence"/>
</dbReference>
<proteinExistence type="predicted"/>